<feature type="compositionally biased region" description="Low complexity" evidence="1">
    <location>
        <begin position="87"/>
        <end position="107"/>
    </location>
</feature>
<sequence length="192" mass="20141">MQDMLLPTPDPAAFGAATPSGLTPNTRSEAEAALYHNTTAQTDSAAPTTPLDTNLAEAQKAYHQPPSLIRTASTNYETAMHEVHKQASASSEFSTDSADSASTMTDAQKMDSPVSATPLTFPLPGQGVVPRHASIGSGQLEIVRKAKPSGLSLGDLGRKQSWSSQDMKHIMQGSLMSPEVGKTEAGYGSGRK</sequence>
<dbReference type="Proteomes" id="UP000799753">
    <property type="component" value="Unassembled WGS sequence"/>
</dbReference>
<feature type="region of interest" description="Disordered" evidence="1">
    <location>
        <begin position="147"/>
        <end position="192"/>
    </location>
</feature>
<feature type="region of interest" description="Disordered" evidence="1">
    <location>
        <begin position="1"/>
        <end position="51"/>
    </location>
</feature>
<proteinExistence type="predicted"/>
<reference evidence="2" key="1">
    <citation type="journal article" date="2020" name="Stud. Mycol.">
        <title>101 Dothideomycetes genomes: a test case for predicting lifestyles and emergence of pathogens.</title>
        <authorList>
            <person name="Haridas S."/>
            <person name="Albert R."/>
            <person name="Binder M."/>
            <person name="Bloem J."/>
            <person name="Labutti K."/>
            <person name="Salamov A."/>
            <person name="Andreopoulos B."/>
            <person name="Baker S."/>
            <person name="Barry K."/>
            <person name="Bills G."/>
            <person name="Bluhm B."/>
            <person name="Cannon C."/>
            <person name="Castanera R."/>
            <person name="Culley D."/>
            <person name="Daum C."/>
            <person name="Ezra D."/>
            <person name="Gonzalez J."/>
            <person name="Henrissat B."/>
            <person name="Kuo A."/>
            <person name="Liang C."/>
            <person name="Lipzen A."/>
            <person name="Lutzoni F."/>
            <person name="Magnuson J."/>
            <person name="Mondo S."/>
            <person name="Nolan M."/>
            <person name="Ohm R."/>
            <person name="Pangilinan J."/>
            <person name="Park H.-J."/>
            <person name="Ramirez L."/>
            <person name="Alfaro M."/>
            <person name="Sun H."/>
            <person name="Tritt A."/>
            <person name="Yoshinaga Y."/>
            <person name="Zwiers L.-H."/>
            <person name="Turgeon B."/>
            <person name="Goodwin S."/>
            <person name="Spatafora J."/>
            <person name="Crous P."/>
            <person name="Grigoriev I."/>
        </authorList>
    </citation>
    <scope>NUCLEOTIDE SEQUENCE</scope>
    <source>
        <strain evidence="2">CBS 473.64</strain>
    </source>
</reference>
<organism evidence="2 3">
    <name type="scientific">Massarina eburnea CBS 473.64</name>
    <dbReference type="NCBI Taxonomy" id="1395130"/>
    <lineage>
        <taxon>Eukaryota</taxon>
        <taxon>Fungi</taxon>
        <taxon>Dikarya</taxon>
        <taxon>Ascomycota</taxon>
        <taxon>Pezizomycotina</taxon>
        <taxon>Dothideomycetes</taxon>
        <taxon>Pleosporomycetidae</taxon>
        <taxon>Pleosporales</taxon>
        <taxon>Massarineae</taxon>
        <taxon>Massarinaceae</taxon>
        <taxon>Massarina</taxon>
    </lineage>
</organism>
<evidence type="ECO:0000313" key="3">
    <source>
        <dbReference type="Proteomes" id="UP000799753"/>
    </source>
</evidence>
<keyword evidence="3" id="KW-1185">Reference proteome</keyword>
<evidence type="ECO:0000313" key="2">
    <source>
        <dbReference type="EMBL" id="KAF2639722.1"/>
    </source>
</evidence>
<name>A0A6A6RXK6_9PLEO</name>
<accession>A0A6A6RXK6</accession>
<gene>
    <name evidence="2" type="ORF">P280DRAFT_453744</name>
</gene>
<dbReference type="EMBL" id="MU006786">
    <property type="protein sequence ID" value="KAF2639722.1"/>
    <property type="molecule type" value="Genomic_DNA"/>
</dbReference>
<protein>
    <submittedName>
        <fullName evidence="2">Uncharacterized protein</fullName>
    </submittedName>
</protein>
<feature type="compositionally biased region" description="Polar residues" evidence="1">
    <location>
        <begin position="36"/>
        <end position="51"/>
    </location>
</feature>
<feature type="region of interest" description="Disordered" evidence="1">
    <location>
        <begin position="72"/>
        <end position="132"/>
    </location>
</feature>
<dbReference type="AlphaFoldDB" id="A0A6A6RXK6"/>
<evidence type="ECO:0000256" key="1">
    <source>
        <dbReference type="SAM" id="MobiDB-lite"/>
    </source>
</evidence>
<dbReference type="OrthoDB" id="3795253at2759"/>